<gene>
    <name evidence="2" type="ORF">C1H46_000744</name>
</gene>
<keyword evidence="1" id="KW-0732">Signal</keyword>
<dbReference type="AlphaFoldDB" id="A0A540NRS7"/>
<dbReference type="Proteomes" id="UP000315295">
    <property type="component" value="Unassembled WGS sequence"/>
</dbReference>
<evidence type="ECO:0000313" key="3">
    <source>
        <dbReference type="Proteomes" id="UP000315295"/>
    </source>
</evidence>
<proteinExistence type="predicted"/>
<dbReference type="EMBL" id="VIEB01000009">
    <property type="protein sequence ID" value="TQE13737.1"/>
    <property type="molecule type" value="Genomic_DNA"/>
</dbReference>
<accession>A0A540NRS7</accession>
<comment type="caution">
    <text evidence="2">The sequence shown here is derived from an EMBL/GenBank/DDBJ whole genome shotgun (WGS) entry which is preliminary data.</text>
</comment>
<reference evidence="2 3" key="1">
    <citation type="journal article" date="2019" name="G3 (Bethesda)">
        <title>Sequencing of a Wild Apple (Malus baccata) Genome Unravels the Differences Between Cultivated and Wild Apple Species Regarding Disease Resistance and Cold Tolerance.</title>
        <authorList>
            <person name="Chen X."/>
        </authorList>
    </citation>
    <scope>NUCLEOTIDE SEQUENCE [LARGE SCALE GENOMIC DNA]</scope>
    <source>
        <strain evidence="3">cv. Shandingzi</strain>
        <tissue evidence="2">Leaves</tissue>
    </source>
</reference>
<feature type="signal peptide" evidence="1">
    <location>
        <begin position="1"/>
        <end position="18"/>
    </location>
</feature>
<organism evidence="2 3">
    <name type="scientific">Malus baccata</name>
    <name type="common">Siberian crab apple</name>
    <name type="synonym">Pyrus baccata</name>
    <dbReference type="NCBI Taxonomy" id="106549"/>
    <lineage>
        <taxon>Eukaryota</taxon>
        <taxon>Viridiplantae</taxon>
        <taxon>Streptophyta</taxon>
        <taxon>Embryophyta</taxon>
        <taxon>Tracheophyta</taxon>
        <taxon>Spermatophyta</taxon>
        <taxon>Magnoliopsida</taxon>
        <taxon>eudicotyledons</taxon>
        <taxon>Gunneridae</taxon>
        <taxon>Pentapetalae</taxon>
        <taxon>rosids</taxon>
        <taxon>fabids</taxon>
        <taxon>Rosales</taxon>
        <taxon>Rosaceae</taxon>
        <taxon>Amygdaloideae</taxon>
        <taxon>Maleae</taxon>
        <taxon>Malus</taxon>
    </lineage>
</organism>
<evidence type="ECO:0000256" key="1">
    <source>
        <dbReference type="SAM" id="SignalP"/>
    </source>
</evidence>
<feature type="chain" id="PRO_5021714810" evidence="1">
    <location>
        <begin position="19"/>
        <end position="64"/>
    </location>
</feature>
<evidence type="ECO:0000313" key="2">
    <source>
        <dbReference type="EMBL" id="TQE13737.1"/>
    </source>
</evidence>
<name>A0A540NRS7_MALBA</name>
<sequence length="64" mass="6769">MHAMKLLMLILLIILTAKLPSDHVAAAARPLGCTMQPKTFVPKTALLPQARGSEPPSGPNPCIP</sequence>
<keyword evidence="3" id="KW-1185">Reference proteome</keyword>
<protein>
    <submittedName>
        <fullName evidence="2">Uncharacterized protein</fullName>
    </submittedName>
</protein>